<evidence type="ECO:0000259" key="2">
    <source>
        <dbReference type="PROSITE" id="PS50943"/>
    </source>
</evidence>
<dbReference type="EMBL" id="AOSG01000054">
    <property type="protein sequence ID" value="EOR70987.1"/>
    <property type="molecule type" value="Genomic_DNA"/>
</dbReference>
<feature type="region of interest" description="Disordered" evidence="1">
    <location>
        <begin position="109"/>
        <end position="128"/>
    </location>
</feature>
<sequence>MASCADLYRLLGDKSAMTDYQMACTSLGARLREIRVAAGLSGRALAQALGWHPSKVSKLELGRQTASVEDLKAWAGACGAPGSIAELLAMRRTLETHYANWRRQLAGNPSQTSGFRRSGEAYTPAPGC</sequence>
<dbReference type="PROSITE" id="PS50943">
    <property type="entry name" value="HTH_CROC1"/>
    <property type="match status" value="1"/>
</dbReference>
<name>A0A9P2T9H3_THEFU</name>
<gene>
    <name evidence="3" type="ORF">TM51_09821</name>
</gene>
<evidence type="ECO:0000313" key="4">
    <source>
        <dbReference type="Proteomes" id="UP000014184"/>
    </source>
</evidence>
<keyword evidence="3" id="KW-0238">DNA-binding</keyword>
<dbReference type="SMART" id="SM00530">
    <property type="entry name" value="HTH_XRE"/>
    <property type="match status" value="1"/>
</dbReference>
<dbReference type="CDD" id="cd00093">
    <property type="entry name" value="HTH_XRE"/>
    <property type="match status" value="1"/>
</dbReference>
<dbReference type="SUPFAM" id="SSF47413">
    <property type="entry name" value="lambda repressor-like DNA-binding domains"/>
    <property type="match status" value="1"/>
</dbReference>
<reference evidence="3 4" key="1">
    <citation type="journal article" date="2013" name="Genome Announc.">
        <title>Draft Genome Sequence of the Lignocellulose Decomposer Thermobifida fusca Strain TM51.</title>
        <authorList>
            <person name="Toth A."/>
            <person name="Barna T."/>
            <person name="Nagy I."/>
            <person name="Horvath B."/>
            <person name="Nagy I."/>
            <person name="Tancsics A."/>
            <person name="Kriszt B."/>
            <person name="Baka E."/>
            <person name="Fekete C."/>
            <person name="Kukolya J."/>
        </authorList>
    </citation>
    <scope>NUCLEOTIDE SEQUENCE [LARGE SCALE GENOMIC DNA]</scope>
    <source>
        <strain evidence="3 4">TM51</strain>
    </source>
</reference>
<dbReference type="GO" id="GO:0003677">
    <property type="term" value="F:DNA binding"/>
    <property type="evidence" value="ECO:0007669"/>
    <property type="project" value="UniProtKB-KW"/>
</dbReference>
<keyword evidence="4" id="KW-1185">Reference proteome</keyword>
<dbReference type="InterPro" id="IPR010982">
    <property type="entry name" value="Lambda_DNA-bd_dom_sf"/>
</dbReference>
<proteinExistence type="predicted"/>
<accession>A0A9P2T9H3</accession>
<evidence type="ECO:0000256" key="1">
    <source>
        <dbReference type="SAM" id="MobiDB-lite"/>
    </source>
</evidence>
<dbReference type="Gene3D" id="1.10.260.40">
    <property type="entry name" value="lambda repressor-like DNA-binding domains"/>
    <property type="match status" value="1"/>
</dbReference>
<organism evidence="3 4">
    <name type="scientific">Thermobifida fusca TM51</name>
    <dbReference type="NCBI Taxonomy" id="1169414"/>
    <lineage>
        <taxon>Bacteria</taxon>
        <taxon>Bacillati</taxon>
        <taxon>Actinomycetota</taxon>
        <taxon>Actinomycetes</taxon>
        <taxon>Streptosporangiales</taxon>
        <taxon>Nocardiopsidaceae</taxon>
        <taxon>Thermobifida</taxon>
    </lineage>
</organism>
<dbReference type="Proteomes" id="UP000014184">
    <property type="component" value="Unassembled WGS sequence"/>
</dbReference>
<protein>
    <submittedName>
        <fullName evidence="3">Helix-hairpin-helix DNA-binding motif-containing protein</fullName>
    </submittedName>
</protein>
<feature type="domain" description="HTH cro/C1-type" evidence="2">
    <location>
        <begin position="31"/>
        <end position="87"/>
    </location>
</feature>
<comment type="caution">
    <text evidence="3">The sequence shown here is derived from an EMBL/GenBank/DDBJ whole genome shotgun (WGS) entry which is preliminary data.</text>
</comment>
<evidence type="ECO:0000313" key="3">
    <source>
        <dbReference type="EMBL" id="EOR70987.1"/>
    </source>
</evidence>
<dbReference type="Pfam" id="PF13560">
    <property type="entry name" value="HTH_31"/>
    <property type="match status" value="1"/>
</dbReference>
<dbReference type="AlphaFoldDB" id="A0A9P2T9H3"/>
<dbReference type="InterPro" id="IPR001387">
    <property type="entry name" value="Cro/C1-type_HTH"/>
</dbReference>